<evidence type="ECO:0000256" key="9">
    <source>
        <dbReference type="SAM" id="Phobius"/>
    </source>
</evidence>
<gene>
    <name evidence="11" type="ORF">SAMN05216258_104341</name>
</gene>
<dbReference type="PROSITE" id="PS51123">
    <property type="entry name" value="OMPA_2"/>
    <property type="match status" value="1"/>
</dbReference>
<evidence type="ECO:0000313" key="11">
    <source>
        <dbReference type="EMBL" id="SFI11669.1"/>
    </source>
</evidence>
<keyword evidence="12" id="KW-1185">Reference proteome</keyword>
<organism evidence="11 12">
    <name type="scientific">Albimonas pacifica</name>
    <dbReference type="NCBI Taxonomy" id="1114924"/>
    <lineage>
        <taxon>Bacteria</taxon>
        <taxon>Pseudomonadati</taxon>
        <taxon>Pseudomonadota</taxon>
        <taxon>Alphaproteobacteria</taxon>
        <taxon>Rhodobacterales</taxon>
        <taxon>Paracoccaceae</taxon>
        <taxon>Albimonas</taxon>
    </lineage>
</organism>
<sequence>MADAAMIVKRKKVVGGDGHHGGAWKVAYADFVTAMMAFFLLMWLLNATSEEQRAGLAEYFDPRVPIAKISGGGTGAFGGDSMFSESTMSQNGTGASANTPMDNEQAKGDTGSMDRQADEGQAQELTELDNLFRGMTGESEAADALLQHIKTRVTDEGLVIELFDVDGQPLFRTGSAEPTPQMEALLAMVGGVARLVTNRIAITGHTDASPFAAGASYGNWELSTDRAQVSRRALAEAGIEAERMARVTGKADTEPAANAAADDPRNRRVQITLLRTGR</sequence>
<evidence type="ECO:0000256" key="7">
    <source>
        <dbReference type="PROSITE-ProRule" id="PRU00473"/>
    </source>
</evidence>
<evidence type="ECO:0000256" key="5">
    <source>
        <dbReference type="ARBA" id="ARBA00022989"/>
    </source>
</evidence>
<evidence type="ECO:0000256" key="8">
    <source>
        <dbReference type="SAM" id="MobiDB-lite"/>
    </source>
</evidence>
<dbReference type="InterPro" id="IPR025713">
    <property type="entry name" value="MotB-like_N_dom"/>
</dbReference>
<reference evidence="11 12" key="1">
    <citation type="submission" date="2016-10" db="EMBL/GenBank/DDBJ databases">
        <authorList>
            <person name="de Groot N.N."/>
        </authorList>
    </citation>
    <scope>NUCLEOTIDE SEQUENCE [LARGE SCALE GENOMIC DNA]</scope>
    <source>
        <strain evidence="11 12">CGMCC 1.11030</strain>
    </source>
</reference>
<dbReference type="InterPro" id="IPR050330">
    <property type="entry name" value="Bact_OuterMem_StrucFunc"/>
</dbReference>
<feature type="domain" description="OmpA-like" evidence="10">
    <location>
        <begin position="156"/>
        <end position="277"/>
    </location>
</feature>
<evidence type="ECO:0000256" key="1">
    <source>
        <dbReference type="ARBA" id="ARBA00004162"/>
    </source>
</evidence>
<comment type="subcellular location">
    <subcellularLocation>
        <location evidence="1">Cell membrane</location>
        <topology evidence="1">Single-pass membrane protein</topology>
    </subcellularLocation>
</comment>
<evidence type="ECO:0000256" key="2">
    <source>
        <dbReference type="ARBA" id="ARBA00008914"/>
    </source>
</evidence>
<evidence type="ECO:0000256" key="6">
    <source>
        <dbReference type="ARBA" id="ARBA00023136"/>
    </source>
</evidence>
<dbReference type="InterPro" id="IPR036737">
    <property type="entry name" value="OmpA-like_sf"/>
</dbReference>
<feature type="compositionally biased region" description="Polar residues" evidence="8">
    <location>
        <begin position="83"/>
        <end position="102"/>
    </location>
</feature>
<feature type="region of interest" description="Disordered" evidence="8">
    <location>
        <begin position="83"/>
        <end position="119"/>
    </location>
</feature>
<dbReference type="Pfam" id="PF13677">
    <property type="entry name" value="MotB_plug"/>
    <property type="match status" value="1"/>
</dbReference>
<feature type="region of interest" description="Disordered" evidence="8">
    <location>
        <begin position="246"/>
        <end position="266"/>
    </location>
</feature>
<name>A0A1I3FKC5_9RHOB</name>
<dbReference type="GO" id="GO:0005886">
    <property type="term" value="C:plasma membrane"/>
    <property type="evidence" value="ECO:0007669"/>
    <property type="project" value="UniProtKB-SubCell"/>
</dbReference>
<dbReference type="OrthoDB" id="7170686at2"/>
<dbReference type="STRING" id="1114924.SAMN05216258_104341"/>
<dbReference type="AlphaFoldDB" id="A0A1I3FKC5"/>
<dbReference type="PANTHER" id="PTHR30329">
    <property type="entry name" value="STATOR ELEMENT OF FLAGELLAR MOTOR COMPLEX"/>
    <property type="match status" value="1"/>
</dbReference>
<dbReference type="InterPro" id="IPR006665">
    <property type="entry name" value="OmpA-like"/>
</dbReference>
<dbReference type="SUPFAM" id="SSF103088">
    <property type="entry name" value="OmpA-like"/>
    <property type="match status" value="1"/>
</dbReference>
<keyword evidence="3" id="KW-1003">Cell membrane</keyword>
<proteinExistence type="inferred from homology"/>
<evidence type="ECO:0000313" key="12">
    <source>
        <dbReference type="Proteomes" id="UP000199377"/>
    </source>
</evidence>
<protein>
    <submittedName>
        <fullName evidence="11">Chemotaxis protein MotB</fullName>
    </submittedName>
</protein>
<keyword evidence="5 9" id="KW-1133">Transmembrane helix</keyword>
<dbReference type="Gene3D" id="3.30.1330.60">
    <property type="entry name" value="OmpA-like domain"/>
    <property type="match status" value="1"/>
</dbReference>
<evidence type="ECO:0000259" key="10">
    <source>
        <dbReference type="PROSITE" id="PS51123"/>
    </source>
</evidence>
<keyword evidence="6 7" id="KW-0472">Membrane</keyword>
<comment type="similarity">
    <text evidence="2">Belongs to the MotB family.</text>
</comment>
<dbReference type="Pfam" id="PF00691">
    <property type="entry name" value="OmpA"/>
    <property type="match status" value="1"/>
</dbReference>
<evidence type="ECO:0000256" key="4">
    <source>
        <dbReference type="ARBA" id="ARBA00022692"/>
    </source>
</evidence>
<feature type="transmembrane region" description="Helical" evidence="9">
    <location>
        <begin position="26"/>
        <end position="45"/>
    </location>
</feature>
<dbReference type="EMBL" id="FOQH01000004">
    <property type="protein sequence ID" value="SFI11669.1"/>
    <property type="molecule type" value="Genomic_DNA"/>
</dbReference>
<dbReference type="CDD" id="cd07185">
    <property type="entry name" value="OmpA_C-like"/>
    <property type="match status" value="1"/>
</dbReference>
<dbReference type="Proteomes" id="UP000199377">
    <property type="component" value="Unassembled WGS sequence"/>
</dbReference>
<dbReference type="RefSeq" id="WP_092859628.1">
    <property type="nucleotide sequence ID" value="NZ_FOQH01000004.1"/>
</dbReference>
<dbReference type="PANTHER" id="PTHR30329:SF21">
    <property type="entry name" value="LIPOPROTEIN YIAD-RELATED"/>
    <property type="match status" value="1"/>
</dbReference>
<accession>A0A1I3FKC5</accession>
<keyword evidence="4 9" id="KW-0812">Transmembrane</keyword>
<evidence type="ECO:0000256" key="3">
    <source>
        <dbReference type="ARBA" id="ARBA00022475"/>
    </source>
</evidence>